<proteinExistence type="predicted"/>
<name>A0A8K0XP14_9AGAR</name>
<comment type="caution">
    <text evidence="2">The sequence shown here is derived from an EMBL/GenBank/DDBJ whole genome shotgun (WGS) entry which is preliminary data.</text>
</comment>
<dbReference type="Proteomes" id="UP000813824">
    <property type="component" value="Unassembled WGS sequence"/>
</dbReference>
<evidence type="ECO:0000313" key="2">
    <source>
        <dbReference type="EMBL" id="KAH8096886.1"/>
    </source>
</evidence>
<organism evidence="2 3">
    <name type="scientific">Cristinia sonorae</name>
    <dbReference type="NCBI Taxonomy" id="1940300"/>
    <lineage>
        <taxon>Eukaryota</taxon>
        <taxon>Fungi</taxon>
        <taxon>Dikarya</taxon>
        <taxon>Basidiomycota</taxon>
        <taxon>Agaricomycotina</taxon>
        <taxon>Agaricomycetes</taxon>
        <taxon>Agaricomycetidae</taxon>
        <taxon>Agaricales</taxon>
        <taxon>Pleurotineae</taxon>
        <taxon>Stephanosporaceae</taxon>
        <taxon>Cristinia</taxon>
    </lineage>
</organism>
<reference evidence="2" key="1">
    <citation type="journal article" date="2021" name="New Phytol.">
        <title>Evolutionary innovations through gain and loss of genes in the ectomycorrhizal Boletales.</title>
        <authorList>
            <person name="Wu G."/>
            <person name="Miyauchi S."/>
            <person name="Morin E."/>
            <person name="Kuo A."/>
            <person name="Drula E."/>
            <person name="Varga T."/>
            <person name="Kohler A."/>
            <person name="Feng B."/>
            <person name="Cao Y."/>
            <person name="Lipzen A."/>
            <person name="Daum C."/>
            <person name="Hundley H."/>
            <person name="Pangilinan J."/>
            <person name="Johnson J."/>
            <person name="Barry K."/>
            <person name="LaButti K."/>
            <person name="Ng V."/>
            <person name="Ahrendt S."/>
            <person name="Min B."/>
            <person name="Choi I.G."/>
            <person name="Park H."/>
            <person name="Plett J.M."/>
            <person name="Magnuson J."/>
            <person name="Spatafora J.W."/>
            <person name="Nagy L.G."/>
            <person name="Henrissat B."/>
            <person name="Grigoriev I.V."/>
            <person name="Yang Z.L."/>
            <person name="Xu J."/>
            <person name="Martin F.M."/>
        </authorList>
    </citation>
    <scope>NUCLEOTIDE SEQUENCE</scope>
    <source>
        <strain evidence="2">KKN 215</strain>
    </source>
</reference>
<protein>
    <submittedName>
        <fullName evidence="2">Uncharacterized protein</fullName>
    </submittedName>
</protein>
<sequence>MRPFRTSRHPAMPMMSTSIRGTDTVSLPTIYSPRSPLVKSPPTLLRTPITPEFYHPTQYPSCSSVVPPNPPSAGPAAVQSCRPPPRSKSNSALFLWKKLGLAATSSTALSGSFPLLPLPSLLLPPLPPTIKSSSCLPKSHTNWRQNSSL</sequence>
<keyword evidence="3" id="KW-1185">Reference proteome</keyword>
<gene>
    <name evidence="2" type="ORF">BXZ70DRAFT_320897</name>
</gene>
<dbReference type="AlphaFoldDB" id="A0A8K0XP14"/>
<evidence type="ECO:0000313" key="3">
    <source>
        <dbReference type="Proteomes" id="UP000813824"/>
    </source>
</evidence>
<accession>A0A8K0XP14</accession>
<evidence type="ECO:0000256" key="1">
    <source>
        <dbReference type="SAM" id="MobiDB-lite"/>
    </source>
</evidence>
<dbReference type="EMBL" id="JAEVFJ010000022">
    <property type="protein sequence ID" value="KAH8096886.1"/>
    <property type="molecule type" value="Genomic_DNA"/>
</dbReference>
<feature type="region of interest" description="Disordered" evidence="1">
    <location>
        <begin position="64"/>
        <end position="88"/>
    </location>
</feature>